<dbReference type="Proteomes" id="UP000831796">
    <property type="component" value="Chromosome"/>
</dbReference>
<sequence length="193" mass="21788">MWQRKQWERVGLIGCLIGSSTLTAAGQQIVQGDSVYRSLQTNKSSLADIKRVMGWPSSKKKVVNIKYGHFLAGRSFTSKSLVGYTFRYKRQDVAFTIYEETHTLSLISFGPTANVVTAKGIRPGKSTFADVIAAYGSIEVKKEREGIYQRPSTDIPKRKDGLRFCGTRTFSLSAMVSWIERWITPRGEWMKYG</sequence>
<proteinExistence type="predicted"/>
<evidence type="ECO:0000313" key="1">
    <source>
        <dbReference type="EMBL" id="UOQ71379.1"/>
    </source>
</evidence>
<organism evidence="1 2">
    <name type="scientific">Hymenobacter cellulosilyticus</name>
    <dbReference type="NCBI Taxonomy" id="2932248"/>
    <lineage>
        <taxon>Bacteria</taxon>
        <taxon>Pseudomonadati</taxon>
        <taxon>Bacteroidota</taxon>
        <taxon>Cytophagia</taxon>
        <taxon>Cytophagales</taxon>
        <taxon>Hymenobacteraceae</taxon>
        <taxon>Hymenobacter</taxon>
    </lineage>
</organism>
<dbReference type="KEGG" id="hcu:MUN79_22570"/>
<dbReference type="AlphaFoldDB" id="A0A8T9Q7A8"/>
<accession>A0A8T9Q7A8</accession>
<reference evidence="1" key="1">
    <citation type="submission" date="2022-04" db="EMBL/GenBank/DDBJ databases">
        <title>Hymenobacter sp. isolated from the air.</title>
        <authorList>
            <person name="Won M."/>
            <person name="Lee C.-M."/>
            <person name="Woen H.-Y."/>
            <person name="Kwon S.-W."/>
        </authorList>
    </citation>
    <scope>NUCLEOTIDE SEQUENCE</scope>
    <source>
        <strain evidence="1">5116S-3</strain>
    </source>
</reference>
<dbReference type="RefSeq" id="WP_244674786.1">
    <property type="nucleotide sequence ID" value="NZ_CP095046.1"/>
</dbReference>
<name>A0A8T9Q7A8_9BACT</name>
<dbReference type="EMBL" id="CP095046">
    <property type="protein sequence ID" value="UOQ71379.1"/>
    <property type="molecule type" value="Genomic_DNA"/>
</dbReference>
<gene>
    <name evidence="1" type="ORF">MUN79_22570</name>
</gene>
<evidence type="ECO:0000313" key="2">
    <source>
        <dbReference type="Proteomes" id="UP000831796"/>
    </source>
</evidence>
<protein>
    <submittedName>
        <fullName evidence="1">Uncharacterized protein</fullName>
    </submittedName>
</protein>
<keyword evidence="2" id="KW-1185">Reference proteome</keyword>